<dbReference type="Proteomes" id="UP001486207">
    <property type="component" value="Unassembled WGS sequence"/>
</dbReference>
<organism evidence="2 3">
    <name type="scientific">Streptomyces lanatus</name>
    <dbReference type="NCBI Taxonomy" id="66900"/>
    <lineage>
        <taxon>Bacteria</taxon>
        <taxon>Bacillati</taxon>
        <taxon>Actinomycetota</taxon>
        <taxon>Actinomycetes</taxon>
        <taxon>Kitasatosporales</taxon>
        <taxon>Streptomycetaceae</taxon>
        <taxon>Streptomyces</taxon>
    </lineage>
</organism>
<feature type="transmembrane region" description="Helical" evidence="1">
    <location>
        <begin position="93"/>
        <end position="121"/>
    </location>
</feature>
<accession>A0ABV1Y2J7</accession>
<keyword evidence="1" id="KW-1133">Transmembrane helix</keyword>
<reference evidence="2 3" key="1">
    <citation type="submission" date="2024-06" db="EMBL/GenBank/DDBJ databases">
        <title>The Natural Products Discovery Center: Release of the First 8490 Sequenced Strains for Exploring Actinobacteria Biosynthetic Diversity.</title>
        <authorList>
            <person name="Kalkreuter E."/>
            <person name="Kautsar S.A."/>
            <person name="Yang D."/>
            <person name="Bader C.D."/>
            <person name="Teijaro C.N."/>
            <person name="Fluegel L."/>
            <person name="Davis C.M."/>
            <person name="Simpson J.R."/>
            <person name="Lauterbach L."/>
            <person name="Steele A.D."/>
            <person name="Gui C."/>
            <person name="Meng S."/>
            <person name="Li G."/>
            <person name="Viehrig K."/>
            <person name="Ye F."/>
            <person name="Su P."/>
            <person name="Kiefer A.F."/>
            <person name="Nichols A."/>
            <person name="Cepeda A.J."/>
            <person name="Yan W."/>
            <person name="Fan B."/>
            <person name="Jiang Y."/>
            <person name="Adhikari A."/>
            <person name="Zheng C.-J."/>
            <person name="Schuster L."/>
            <person name="Cowan T.M."/>
            <person name="Smanski M.J."/>
            <person name="Chevrette M.G."/>
            <person name="De Carvalho L.P.S."/>
            <person name="Shen B."/>
        </authorList>
    </citation>
    <scope>NUCLEOTIDE SEQUENCE [LARGE SCALE GENOMIC DNA]</scope>
    <source>
        <strain evidence="2 3">NPDC000155</strain>
    </source>
</reference>
<keyword evidence="1" id="KW-0472">Membrane</keyword>
<evidence type="ECO:0000313" key="3">
    <source>
        <dbReference type="Proteomes" id="UP001486207"/>
    </source>
</evidence>
<name>A0ABV1Y2J7_9ACTN</name>
<evidence type="ECO:0000313" key="2">
    <source>
        <dbReference type="EMBL" id="MER7378088.1"/>
    </source>
</evidence>
<keyword evidence="1" id="KW-0812">Transmembrane</keyword>
<keyword evidence="3" id="KW-1185">Reference proteome</keyword>
<dbReference type="RefSeq" id="WP_190074667.1">
    <property type="nucleotide sequence ID" value="NZ_BNBM01000020.1"/>
</dbReference>
<protein>
    <submittedName>
        <fullName evidence="2">Uncharacterized protein</fullName>
    </submittedName>
</protein>
<comment type="caution">
    <text evidence="2">The sequence shown here is derived from an EMBL/GenBank/DDBJ whole genome shotgun (WGS) entry which is preliminary data.</text>
</comment>
<proteinExistence type="predicted"/>
<evidence type="ECO:0000256" key="1">
    <source>
        <dbReference type="SAM" id="Phobius"/>
    </source>
</evidence>
<dbReference type="EMBL" id="JBEPFB010000021">
    <property type="protein sequence ID" value="MER7378088.1"/>
    <property type="molecule type" value="Genomic_DNA"/>
</dbReference>
<gene>
    <name evidence="2" type="ORF">ABT384_36285</name>
</gene>
<sequence length="183" mass="19712">MQWSLIIRYGVGYGLVLSVLFTAATFAGVATSRDFLLDDYPPAIQERYGKPKSARGRRVAGLVGMVVWGACGVPLLTAAMIGLDAALDDGLTFLPAALCAALVFATLTVYDLVVLDWIIFAGSPASKASARPPPNAIRLRPTGRSRVRGWCVSARRENPHTRDEPARHTVVHTRYSTSTVVSL</sequence>
<feature type="transmembrane region" description="Helical" evidence="1">
    <location>
        <begin position="59"/>
        <end position="81"/>
    </location>
</feature>
<feature type="transmembrane region" description="Helical" evidence="1">
    <location>
        <begin position="6"/>
        <end position="30"/>
    </location>
</feature>